<reference evidence="1" key="1">
    <citation type="submission" date="2015-04" db="EMBL/GenBank/DDBJ databases">
        <title>The genome sequence of the plant pathogenic Rhizarian Plasmodiophora brassicae reveals insights in its biotrophic life cycle and the origin of chitin synthesis.</title>
        <authorList>
            <person name="Schwelm A."/>
            <person name="Fogelqvist J."/>
            <person name="Knaust A."/>
            <person name="Julke S."/>
            <person name="Lilja T."/>
            <person name="Dhandapani V."/>
            <person name="Bonilla-Rosso G."/>
            <person name="Karlsson M."/>
            <person name="Shevchenko A."/>
            <person name="Choi S.R."/>
            <person name="Kim H.G."/>
            <person name="Park J.Y."/>
            <person name="Lim Y.P."/>
            <person name="Ludwig-Muller J."/>
            <person name="Dixelius C."/>
        </authorList>
    </citation>
    <scope>NUCLEOTIDE SEQUENCE</scope>
    <source>
        <tissue evidence="1">Potato root galls</tissue>
    </source>
</reference>
<dbReference type="AlphaFoldDB" id="A0A0H5QGS0"/>
<proteinExistence type="predicted"/>
<sequence length="107" mass="11967">MLQQIRVPNTQQARFRRLDKQSKELISIGSSVDDFTYRFVMNRVTSLIKAAKSLRDGQAVQSFGISASAVSHQKPTEENLSRCFRRSVGKKRKISSCTCANAGRTDA</sequence>
<feature type="non-terminal residue" evidence="1">
    <location>
        <position position="107"/>
    </location>
</feature>
<organism evidence="1">
    <name type="scientific">Spongospora subterranea</name>
    <dbReference type="NCBI Taxonomy" id="70186"/>
    <lineage>
        <taxon>Eukaryota</taxon>
        <taxon>Sar</taxon>
        <taxon>Rhizaria</taxon>
        <taxon>Endomyxa</taxon>
        <taxon>Phytomyxea</taxon>
        <taxon>Plasmodiophorida</taxon>
        <taxon>Plasmodiophoridae</taxon>
        <taxon>Spongospora</taxon>
    </lineage>
</organism>
<name>A0A0H5QGS0_9EUKA</name>
<evidence type="ECO:0000313" key="1">
    <source>
        <dbReference type="EMBL" id="CRZ00511.1"/>
    </source>
</evidence>
<accession>A0A0H5QGS0</accession>
<protein>
    <submittedName>
        <fullName evidence="1">Uncharacterized protein</fullName>
    </submittedName>
</protein>
<dbReference type="EMBL" id="HACM01000069">
    <property type="protein sequence ID" value="CRZ00511.1"/>
    <property type="molecule type" value="Transcribed_RNA"/>
</dbReference>